<feature type="region of interest" description="Disordered" evidence="9">
    <location>
        <begin position="140"/>
        <end position="170"/>
    </location>
</feature>
<protein>
    <submittedName>
        <fullName evidence="11">Non-specific lipid-transfer protein-like protein</fullName>
    </submittedName>
</protein>
<keyword evidence="12" id="KW-1185">Reference proteome</keyword>
<dbReference type="SMART" id="SM00499">
    <property type="entry name" value="AAI"/>
    <property type="match status" value="1"/>
</dbReference>
<dbReference type="CDD" id="cd00010">
    <property type="entry name" value="AAI_LTSS"/>
    <property type="match status" value="1"/>
</dbReference>
<evidence type="ECO:0000256" key="2">
    <source>
        <dbReference type="ARBA" id="ARBA00009748"/>
    </source>
</evidence>
<keyword evidence="5" id="KW-0732">Signal</keyword>
<keyword evidence="4" id="KW-0472">Membrane</keyword>
<feature type="compositionally biased region" description="Low complexity" evidence="9">
    <location>
        <begin position="150"/>
        <end position="169"/>
    </location>
</feature>
<evidence type="ECO:0000256" key="1">
    <source>
        <dbReference type="ARBA" id="ARBA00004609"/>
    </source>
</evidence>
<proteinExistence type="inferred from homology"/>
<evidence type="ECO:0000259" key="10">
    <source>
        <dbReference type="SMART" id="SM00499"/>
    </source>
</evidence>
<keyword evidence="6" id="KW-1015">Disulfide bond</keyword>
<keyword evidence="8" id="KW-0449">Lipoprotein</keyword>
<dbReference type="GO" id="GO:0005886">
    <property type="term" value="C:plasma membrane"/>
    <property type="evidence" value="ECO:0007669"/>
    <property type="project" value="UniProtKB-SubCell"/>
</dbReference>
<dbReference type="Gene3D" id="1.10.110.10">
    <property type="entry name" value="Plant lipid-transfer and hydrophobic proteins"/>
    <property type="match status" value="1"/>
</dbReference>
<dbReference type="Proteomes" id="UP001163823">
    <property type="component" value="Chromosome 6"/>
</dbReference>
<dbReference type="Pfam" id="PF14368">
    <property type="entry name" value="LTP_2"/>
    <property type="match status" value="1"/>
</dbReference>
<dbReference type="GO" id="GO:0006869">
    <property type="term" value="P:lipid transport"/>
    <property type="evidence" value="ECO:0007669"/>
    <property type="project" value="InterPro"/>
</dbReference>
<keyword evidence="3" id="KW-1003">Cell membrane</keyword>
<sequence length="198" mass="19526">MATTTTRMVAIGGILIFIASYGSVMAQAPGLAPVLAPSLGPAAAAPVGSDCFSVLVNVSDCLTYVEDGSKLAKPDKGCCPELAGLVDSNPICLCQLLGNPDISGVKIDFNKALKLPSVCGVSTPPVSTCSAVGIPVPPASEGPLSPSGQPSELGPAASPSGSAAATPSPRNGASSIRTLSALPLVLGLAIVFAPTLIF</sequence>
<dbReference type="InterPro" id="IPR036312">
    <property type="entry name" value="Bifun_inhib/LTP/seed_sf"/>
</dbReference>
<evidence type="ECO:0000256" key="6">
    <source>
        <dbReference type="ARBA" id="ARBA00023157"/>
    </source>
</evidence>
<evidence type="ECO:0000256" key="4">
    <source>
        <dbReference type="ARBA" id="ARBA00022622"/>
    </source>
</evidence>
<reference evidence="11" key="1">
    <citation type="journal article" date="2023" name="Science">
        <title>Elucidation of the pathway for biosynthesis of saponin adjuvants from the soapbark tree.</title>
        <authorList>
            <person name="Reed J."/>
            <person name="Orme A."/>
            <person name="El-Demerdash A."/>
            <person name="Owen C."/>
            <person name="Martin L.B.B."/>
            <person name="Misra R.C."/>
            <person name="Kikuchi S."/>
            <person name="Rejzek M."/>
            <person name="Martin A.C."/>
            <person name="Harkess A."/>
            <person name="Leebens-Mack J."/>
            <person name="Louveau T."/>
            <person name="Stephenson M.J."/>
            <person name="Osbourn A."/>
        </authorList>
    </citation>
    <scope>NUCLEOTIDE SEQUENCE</scope>
    <source>
        <strain evidence="11">S10</strain>
    </source>
</reference>
<dbReference type="GO" id="GO:0008289">
    <property type="term" value="F:lipid binding"/>
    <property type="evidence" value="ECO:0007669"/>
    <property type="project" value="InterPro"/>
</dbReference>
<feature type="domain" description="Bifunctional inhibitor/plant lipid transfer protein/seed storage helical" evidence="10">
    <location>
        <begin position="51"/>
        <end position="129"/>
    </location>
</feature>
<accession>A0AAD7LV09</accession>
<gene>
    <name evidence="11" type="ORF">O6P43_014594</name>
</gene>
<evidence type="ECO:0000256" key="5">
    <source>
        <dbReference type="ARBA" id="ARBA00022729"/>
    </source>
</evidence>
<name>A0AAD7LV09_QUISA</name>
<evidence type="ECO:0000256" key="3">
    <source>
        <dbReference type="ARBA" id="ARBA00022475"/>
    </source>
</evidence>
<evidence type="ECO:0000256" key="9">
    <source>
        <dbReference type="SAM" id="MobiDB-lite"/>
    </source>
</evidence>
<keyword evidence="7" id="KW-0325">Glycoprotein</keyword>
<dbReference type="InterPro" id="IPR016140">
    <property type="entry name" value="Bifunc_inhib/LTP/seed_store"/>
</dbReference>
<comment type="caution">
    <text evidence="11">The sequence shown here is derived from an EMBL/GenBank/DDBJ whole genome shotgun (WGS) entry which is preliminary data.</text>
</comment>
<keyword evidence="4" id="KW-0336">GPI-anchor</keyword>
<dbReference type="SUPFAM" id="SSF47699">
    <property type="entry name" value="Bifunctional inhibitor/lipid-transfer protein/seed storage 2S albumin"/>
    <property type="match status" value="1"/>
</dbReference>
<evidence type="ECO:0000256" key="7">
    <source>
        <dbReference type="ARBA" id="ARBA00023180"/>
    </source>
</evidence>
<evidence type="ECO:0000313" key="11">
    <source>
        <dbReference type="EMBL" id="KAJ7964850.1"/>
    </source>
</evidence>
<dbReference type="AlphaFoldDB" id="A0AAD7LV09"/>
<dbReference type="InterPro" id="IPR000528">
    <property type="entry name" value="Plant_nsLTP"/>
</dbReference>
<evidence type="ECO:0000256" key="8">
    <source>
        <dbReference type="ARBA" id="ARBA00023288"/>
    </source>
</evidence>
<dbReference type="GO" id="GO:0098552">
    <property type="term" value="C:side of membrane"/>
    <property type="evidence" value="ECO:0007669"/>
    <property type="project" value="UniProtKB-KW"/>
</dbReference>
<organism evidence="11 12">
    <name type="scientific">Quillaja saponaria</name>
    <name type="common">Soap bark tree</name>
    <dbReference type="NCBI Taxonomy" id="32244"/>
    <lineage>
        <taxon>Eukaryota</taxon>
        <taxon>Viridiplantae</taxon>
        <taxon>Streptophyta</taxon>
        <taxon>Embryophyta</taxon>
        <taxon>Tracheophyta</taxon>
        <taxon>Spermatophyta</taxon>
        <taxon>Magnoliopsida</taxon>
        <taxon>eudicotyledons</taxon>
        <taxon>Gunneridae</taxon>
        <taxon>Pentapetalae</taxon>
        <taxon>rosids</taxon>
        <taxon>fabids</taxon>
        <taxon>Fabales</taxon>
        <taxon>Quillajaceae</taxon>
        <taxon>Quillaja</taxon>
    </lineage>
</organism>
<comment type="subcellular location">
    <subcellularLocation>
        <location evidence="1">Cell membrane</location>
        <topology evidence="1">Lipid-anchor</topology>
        <topology evidence="1">GPI-anchor</topology>
    </subcellularLocation>
</comment>
<dbReference type="EMBL" id="JARAOO010000006">
    <property type="protein sequence ID" value="KAJ7964850.1"/>
    <property type="molecule type" value="Genomic_DNA"/>
</dbReference>
<comment type="similarity">
    <text evidence="2">Belongs to the plant LTP family.</text>
</comment>
<evidence type="ECO:0000313" key="12">
    <source>
        <dbReference type="Proteomes" id="UP001163823"/>
    </source>
</evidence>
<dbReference type="PANTHER" id="PTHR33044">
    <property type="entry name" value="BIFUNCTIONAL INHIBITOR/LIPID-TRANSFER PROTEIN/SEED STORAGE 2S ALBUMIN SUPERFAMILY PROTEIN-RELATED"/>
    <property type="match status" value="1"/>
</dbReference>
<dbReference type="PRINTS" id="PR00382">
    <property type="entry name" value="LIPIDTRNSFER"/>
</dbReference>
<dbReference type="InterPro" id="IPR043325">
    <property type="entry name" value="LTSS"/>
</dbReference>